<sequence length="182" mass="19647">MMLGNRGPMPGRMGWPGRAVGGGGGLRSFGRGAGFGQSMARNTPGRSGLLSSLFQRQSAPQSAAMFSRGPAQGGSFLQGLTNPQTINGFLNNTQSVLKTAQQFGPMIQQYGPMVRNLPAMWRLYQGLKNSSDDPETPTETEAKETKAVKTKSIETQTEQSETIDKQPIRRTSGESVPKLYIH</sequence>
<keyword evidence="3" id="KW-1185">Reference proteome</keyword>
<name>A0A942UPF8_9BACI</name>
<dbReference type="EMBL" id="JAGYPN010000001">
    <property type="protein sequence ID" value="MBS4222458.1"/>
    <property type="molecule type" value="Genomic_DNA"/>
</dbReference>
<evidence type="ECO:0000256" key="1">
    <source>
        <dbReference type="SAM" id="MobiDB-lite"/>
    </source>
</evidence>
<organism evidence="2 3">
    <name type="scientific">Lederbergia citrea</name>
    <dbReference type="NCBI Taxonomy" id="2833581"/>
    <lineage>
        <taxon>Bacteria</taxon>
        <taxon>Bacillati</taxon>
        <taxon>Bacillota</taxon>
        <taxon>Bacilli</taxon>
        <taxon>Bacillales</taxon>
        <taxon>Bacillaceae</taxon>
        <taxon>Lederbergia</taxon>
    </lineage>
</organism>
<proteinExistence type="predicted"/>
<evidence type="ECO:0000313" key="3">
    <source>
        <dbReference type="Proteomes" id="UP000676456"/>
    </source>
</evidence>
<dbReference type="Pfam" id="PF14181">
    <property type="entry name" value="YqfQ"/>
    <property type="match status" value="1"/>
</dbReference>
<comment type="caution">
    <text evidence="2">The sequence shown here is derived from an EMBL/GenBank/DDBJ whole genome shotgun (WGS) entry which is preliminary data.</text>
</comment>
<reference evidence="2 3" key="1">
    <citation type="submission" date="2021-05" db="EMBL/GenBank/DDBJ databases">
        <title>Novel Bacillus species.</title>
        <authorList>
            <person name="Liu G."/>
        </authorList>
    </citation>
    <scope>NUCLEOTIDE SEQUENCE [LARGE SCALE GENOMIC DNA]</scope>
    <source>
        <strain evidence="2 3">FJAT-49682</strain>
    </source>
</reference>
<accession>A0A942UPF8</accession>
<protein>
    <recommendedName>
        <fullName evidence="4">YqfQ-like protein</fullName>
    </recommendedName>
</protein>
<dbReference type="Proteomes" id="UP000676456">
    <property type="component" value="Unassembled WGS sequence"/>
</dbReference>
<evidence type="ECO:0008006" key="4">
    <source>
        <dbReference type="Google" id="ProtNLM"/>
    </source>
</evidence>
<dbReference type="AlphaFoldDB" id="A0A942UPF8"/>
<gene>
    <name evidence="2" type="ORF">KHA91_06755</name>
</gene>
<feature type="region of interest" description="Disordered" evidence="1">
    <location>
        <begin position="128"/>
        <end position="182"/>
    </location>
</feature>
<dbReference type="InterPro" id="IPR025571">
    <property type="entry name" value="YqfQ"/>
</dbReference>
<evidence type="ECO:0000313" key="2">
    <source>
        <dbReference type="EMBL" id="MBS4222458.1"/>
    </source>
</evidence>
<dbReference type="RefSeq" id="WP_213097407.1">
    <property type="nucleotide sequence ID" value="NZ_JAGYPN010000001.1"/>
</dbReference>